<dbReference type="InterPro" id="IPR029052">
    <property type="entry name" value="Metallo-depent_PP-like"/>
</dbReference>
<accession>A0ABW5DLL3</accession>
<dbReference type="PANTHER" id="PTHR37844">
    <property type="entry name" value="SER/THR PROTEIN PHOSPHATASE SUPERFAMILY (AFU_ORTHOLOGUE AFUA_1G14840)"/>
    <property type="match status" value="1"/>
</dbReference>
<dbReference type="Pfam" id="PF00149">
    <property type="entry name" value="Metallophos"/>
    <property type="match status" value="1"/>
</dbReference>
<dbReference type="SUPFAM" id="SSF56300">
    <property type="entry name" value="Metallo-dependent phosphatases"/>
    <property type="match status" value="1"/>
</dbReference>
<protein>
    <submittedName>
        <fullName evidence="2">Metallophosphoesterase</fullName>
    </submittedName>
</protein>
<evidence type="ECO:0000313" key="3">
    <source>
        <dbReference type="Proteomes" id="UP001597295"/>
    </source>
</evidence>
<dbReference type="RefSeq" id="WP_379874494.1">
    <property type="nucleotide sequence ID" value="NZ_JBHUIP010000001.1"/>
</dbReference>
<name>A0ABW5DLL3_9PROT</name>
<comment type="caution">
    <text evidence="2">The sequence shown here is derived from an EMBL/GenBank/DDBJ whole genome shotgun (WGS) entry which is preliminary data.</text>
</comment>
<dbReference type="PANTHER" id="PTHR37844:SF2">
    <property type="entry name" value="SER_THR PROTEIN PHOSPHATASE SUPERFAMILY (AFU_ORTHOLOGUE AFUA_1G14840)"/>
    <property type="match status" value="1"/>
</dbReference>
<dbReference type="Gene3D" id="3.60.21.10">
    <property type="match status" value="1"/>
</dbReference>
<sequence>MPTSRFLPVTSTPRIAAYPRRLPIRIRPLGGPVVMILGNHEHYDGKIDRTLDKIAAPAAQKHITILENQEVIISGVRVLGCTLWTDFRLFAGDNEGALRGDATRCAERITDFRTIRIASDGYRRFRPKDAAILHSKSVTWLRDKFKEPFDGPTVVVTHHAPSRRSIPQIYAEDHTSAAYASDLEWLILEGSPALWIHGHIHTSQDYRIGDTRVICNPRGYWPIELNPEFNERLVVEV</sequence>
<evidence type="ECO:0000259" key="1">
    <source>
        <dbReference type="Pfam" id="PF00149"/>
    </source>
</evidence>
<evidence type="ECO:0000313" key="2">
    <source>
        <dbReference type="EMBL" id="MFD2261354.1"/>
    </source>
</evidence>
<dbReference type="InterPro" id="IPR004843">
    <property type="entry name" value="Calcineurin-like_PHP"/>
</dbReference>
<feature type="domain" description="Calcineurin-like phosphoesterase" evidence="1">
    <location>
        <begin position="26"/>
        <end position="202"/>
    </location>
</feature>
<organism evidence="2 3">
    <name type="scientific">Lacibacterium aquatile</name>
    <dbReference type="NCBI Taxonomy" id="1168082"/>
    <lineage>
        <taxon>Bacteria</taxon>
        <taxon>Pseudomonadati</taxon>
        <taxon>Pseudomonadota</taxon>
        <taxon>Alphaproteobacteria</taxon>
        <taxon>Rhodospirillales</taxon>
        <taxon>Rhodospirillaceae</taxon>
    </lineage>
</organism>
<reference evidence="3" key="1">
    <citation type="journal article" date="2019" name="Int. J. Syst. Evol. Microbiol.">
        <title>The Global Catalogue of Microorganisms (GCM) 10K type strain sequencing project: providing services to taxonomists for standard genome sequencing and annotation.</title>
        <authorList>
            <consortium name="The Broad Institute Genomics Platform"/>
            <consortium name="The Broad Institute Genome Sequencing Center for Infectious Disease"/>
            <person name="Wu L."/>
            <person name="Ma J."/>
        </authorList>
    </citation>
    <scope>NUCLEOTIDE SEQUENCE [LARGE SCALE GENOMIC DNA]</scope>
    <source>
        <strain evidence="3">CGMCC 1.19062</strain>
    </source>
</reference>
<keyword evidence="3" id="KW-1185">Reference proteome</keyword>
<proteinExistence type="predicted"/>
<dbReference type="Proteomes" id="UP001597295">
    <property type="component" value="Unassembled WGS sequence"/>
</dbReference>
<dbReference type="EMBL" id="JBHUIP010000001">
    <property type="protein sequence ID" value="MFD2261354.1"/>
    <property type="molecule type" value="Genomic_DNA"/>
</dbReference>
<gene>
    <name evidence="2" type="ORF">ACFSM5_00545</name>
</gene>